<evidence type="ECO:0000313" key="2">
    <source>
        <dbReference type="EMBL" id="GAA3836266.1"/>
    </source>
</evidence>
<dbReference type="InterPro" id="IPR007278">
    <property type="entry name" value="DUF397"/>
</dbReference>
<sequence length="70" mass="7485">MTSHHPFGYSGLQWKAASGCNNGTCVEVAELPHGGVGIRDNKDGNSPVLEFSLDEFRTFVSGVKAGEFDL</sequence>
<gene>
    <name evidence="2" type="ORF">GCM10022226_67660</name>
</gene>
<comment type="caution">
    <text evidence="2">The sequence shown here is derived from an EMBL/GenBank/DDBJ whole genome shotgun (WGS) entry which is preliminary data.</text>
</comment>
<accession>A0ABP7J7V3</accession>
<dbReference type="Proteomes" id="UP001500888">
    <property type="component" value="Unassembled WGS sequence"/>
</dbReference>
<reference evidence="3" key="1">
    <citation type="journal article" date="2019" name="Int. J. Syst. Evol. Microbiol.">
        <title>The Global Catalogue of Microorganisms (GCM) 10K type strain sequencing project: providing services to taxonomists for standard genome sequencing and annotation.</title>
        <authorList>
            <consortium name="The Broad Institute Genomics Platform"/>
            <consortium name="The Broad Institute Genome Sequencing Center for Infectious Disease"/>
            <person name="Wu L."/>
            <person name="Ma J."/>
        </authorList>
    </citation>
    <scope>NUCLEOTIDE SEQUENCE [LARGE SCALE GENOMIC DNA]</scope>
    <source>
        <strain evidence="3">JCM 16908</strain>
    </source>
</reference>
<proteinExistence type="predicted"/>
<evidence type="ECO:0000259" key="1">
    <source>
        <dbReference type="Pfam" id="PF04149"/>
    </source>
</evidence>
<protein>
    <recommendedName>
        <fullName evidence="1">DUF397 domain-containing protein</fullName>
    </recommendedName>
</protein>
<keyword evidence="3" id="KW-1185">Reference proteome</keyword>
<dbReference type="EMBL" id="BAAAZR010000038">
    <property type="protein sequence ID" value="GAA3836266.1"/>
    <property type="molecule type" value="Genomic_DNA"/>
</dbReference>
<dbReference type="Pfam" id="PF04149">
    <property type="entry name" value="DUF397"/>
    <property type="match status" value="1"/>
</dbReference>
<feature type="domain" description="DUF397" evidence="1">
    <location>
        <begin position="12"/>
        <end position="64"/>
    </location>
</feature>
<organism evidence="2 3">
    <name type="scientific">Sphaerisporangium flaviroseum</name>
    <dbReference type="NCBI Taxonomy" id="509199"/>
    <lineage>
        <taxon>Bacteria</taxon>
        <taxon>Bacillati</taxon>
        <taxon>Actinomycetota</taxon>
        <taxon>Actinomycetes</taxon>
        <taxon>Streptosporangiales</taxon>
        <taxon>Streptosporangiaceae</taxon>
        <taxon>Sphaerisporangium</taxon>
    </lineage>
</organism>
<name>A0ABP7J7V3_9ACTN</name>
<dbReference type="RefSeq" id="WP_344949909.1">
    <property type="nucleotide sequence ID" value="NZ_BAAAZR010000038.1"/>
</dbReference>
<evidence type="ECO:0000313" key="3">
    <source>
        <dbReference type="Proteomes" id="UP001500888"/>
    </source>
</evidence>